<dbReference type="EMBL" id="FXXI01000001">
    <property type="protein sequence ID" value="SMR99946.1"/>
    <property type="molecule type" value="Genomic_DNA"/>
</dbReference>
<dbReference type="AlphaFoldDB" id="A0A1Y6IQN1"/>
<dbReference type="Proteomes" id="UP000196125">
    <property type="component" value="Unassembled WGS sequence"/>
</dbReference>
<gene>
    <name evidence="1" type="ORF">VIM7927_01184</name>
</gene>
<dbReference type="Gene3D" id="3.40.50.1110">
    <property type="entry name" value="SGNH hydrolase"/>
    <property type="match status" value="1"/>
</dbReference>
<name>A0A1Y6IQN1_9VIBR</name>
<reference evidence="1 2" key="1">
    <citation type="submission" date="2017-05" db="EMBL/GenBank/DDBJ databases">
        <authorList>
            <person name="Song R."/>
            <person name="Chenine A.L."/>
            <person name="Ruprecht R.M."/>
        </authorList>
    </citation>
    <scope>NUCLEOTIDE SEQUENCE [LARGE SCALE GENOMIC DNA]</scope>
    <source>
        <strain evidence="1 2">CECT 7927</strain>
    </source>
</reference>
<dbReference type="GO" id="GO:0016788">
    <property type="term" value="F:hydrolase activity, acting on ester bonds"/>
    <property type="evidence" value="ECO:0007669"/>
    <property type="project" value="UniProtKB-ARBA"/>
</dbReference>
<protein>
    <recommendedName>
        <fullName evidence="3">SGNH hydrolase-type esterase domain-containing protein</fullName>
    </recommendedName>
</protein>
<organism evidence="1 2">
    <name type="scientific">Vibrio mangrovi</name>
    <dbReference type="NCBI Taxonomy" id="474394"/>
    <lineage>
        <taxon>Bacteria</taxon>
        <taxon>Pseudomonadati</taxon>
        <taxon>Pseudomonadota</taxon>
        <taxon>Gammaproteobacteria</taxon>
        <taxon>Vibrionales</taxon>
        <taxon>Vibrionaceae</taxon>
        <taxon>Vibrio</taxon>
    </lineage>
</organism>
<dbReference type="SUPFAM" id="SSF52266">
    <property type="entry name" value="SGNH hydrolase"/>
    <property type="match status" value="1"/>
</dbReference>
<proteinExistence type="predicted"/>
<evidence type="ECO:0000313" key="2">
    <source>
        <dbReference type="Proteomes" id="UP000196125"/>
    </source>
</evidence>
<sequence length="317" mass="35058">MKMASLIRNSLLVLSGVVLALVVGEGMVRLATMSQENYVIEMWRYANLLKEKSADPHIGHQHVPNRSATLQNVTIQINSLGMRGPEPDKSAVHRVAIVGDSIALGWGVEDEDSLRGQLERELPVDFDVVNAGVGNMNLNQSVTLWESIGQKLSADTIVVLVTPRSTASVVTKSPGWLVEHSELAALASTFIQQMTSGEFGEDALLDGYRQQWQAPAGQTVLSQAFGKLKQIQSKTGSRIIIVSIPEMHDFNHYRFSFMGEITRKFANQYHFDFIDPLPVLQGPPTSSFWVSPNDIHLNKKALGSISTLIVREMEKEH</sequence>
<evidence type="ECO:0008006" key="3">
    <source>
        <dbReference type="Google" id="ProtNLM"/>
    </source>
</evidence>
<evidence type="ECO:0000313" key="1">
    <source>
        <dbReference type="EMBL" id="SMR99946.1"/>
    </source>
</evidence>
<accession>A0A1Y6IQN1</accession>
<dbReference type="InterPro" id="IPR036514">
    <property type="entry name" value="SGNH_hydro_sf"/>
</dbReference>